<dbReference type="Proteomes" id="UP000789366">
    <property type="component" value="Unassembled WGS sequence"/>
</dbReference>
<evidence type="ECO:0000313" key="2">
    <source>
        <dbReference type="Proteomes" id="UP000789366"/>
    </source>
</evidence>
<keyword evidence="2" id="KW-1185">Reference proteome</keyword>
<comment type="caution">
    <text evidence="1">The sequence shown here is derived from an EMBL/GenBank/DDBJ whole genome shotgun (WGS) entry which is preliminary data.</text>
</comment>
<organism evidence="1 2">
    <name type="scientific">Cetraspora pellucida</name>
    <dbReference type="NCBI Taxonomy" id="1433469"/>
    <lineage>
        <taxon>Eukaryota</taxon>
        <taxon>Fungi</taxon>
        <taxon>Fungi incertae sedis</taxon>
        <taxon>Mucoromycota</taxon>
        <taxon>Glomeromycotina</taxon>
        <taxon>Glomeromycetes</taxon>
        <taxon>Diversisporales</taxon>
        <taxon>Gigasporaceae</taxon>
        <taxon>Cetraspora</taxon>
    </lineage>
</organism>
<reference evidence="1" key="1">
    <citation type="submission" date="2021-06" db="EMBL/GenBank/DDBJ databases">
        <authorList>
            <person name="Kallberg Y."/>
            <person name="Tangrot J."/>
            <person name="Rosling A."/>
        </authorList>
    </citation>
    <scope>NUCLEOTIDE SEQUENCE</scope>
    <source>
        <strain evidence="1">28 12/20/2015</strain>
    </source>
</reference>
<protein>
    <submittedName>
        <fullName evidence="1">8464_t:CDS:1</fullName>
    </submittedName>
</protein>
<gene>
    <name evidence="1" type="ORF">SPELUC_LOCUS2477</name>
</gene>
<proteinExistence type="predicted"/>
<accession>A0ACA9KSI7</accession>
<dbReference type="EMBL" id="CAJVPW010001645">
    <property type="protein sequence ID" value="CAG8489061.1"/>
    <property type="molecule type" value="Genomic_DNA"/>
</dbReference>
<evidence type="ECO:0000313" key="1">
    <source>
        <dbReference type="EMBL" id="CAG8489061.1"/>
    </source>
</evidence>
<sequence length="174" mass="20989">MINKEDIKNLVSCKFRNKRNIGFDDVERTAITSYYYGVQGVVITNLDFSKKARKYASDYGIILCDKSNLNHKLNFYIEKELDKRELDEENQNIHERVEEYNKEYEKIILYYINEQEKIFEKLKELNDGNEFNQTLNSYDTPIKKKRIFNDYDVGYPGFDYYGKYNDHHIIIRDE</sequence>
<name>A0ACA9KSI7_9GLOM</name>